<evidence type="ECO:0000259" key="1">
    <source>
        <dbReference type="Pfam" id="PF00534"/>
    </source>
</evidence>
<dbReference type="Pfam" id="PF00535">
    <property type="entry name" value="Glycos_transf_2"/>
    <property type="match status" value="1"/>
</dbReference>
<dbReference type="SUPFAM" id="SSF53448">
    <property type="entry name" value="Nucleotide-diphospho-sugar transferases"/>
    <property type="match status" value="1"/>
</dbReference>
<dbReference type="InterPro" id="IPR029044">
    <property type="entry name" value="Nucleotide-diphossugar_trans"/>
</dbReference>
<dbReference type="Pfam" id="PF00534">
    <property type="entry name" value="Glycos_transf_1"/>
    <property type="match status" value="1"/>
</dbReference>
<dbReference type="SUPFAM" id="SSF53756">
    <property type="entry name" value="UDP-Glycosyltransferase/glycogen phosphorylase"/>
    <property type="match status" value="1"/>
</dbReference>
<name>A0ABM5NWQ7_9CLOT</name>
<protein>
    <submittedName>
        <fullName evidence="4">Glycosyltransferase</fullName>
        <ecNumber evidence="4">2.4.-.-</ecNumber>
    </submittedName>
</protein>
<organism evidence="4 5">
    <name type="scientific">Clostridium autoethanogenum DSM 10061</name>
    <dbReference type="NCBI Taxonomy" id="1341692"/>
    <lineage>
        <taxon>Bacteria</taxon>
        <taxon>Bacillati</taxon>
        <taxon>Bacillota</taxon>
        <taxon>Clostridia</taxon>
        <taxon>Eubacteriales</taxon>
        <taxon>Clostridiaceae</taxon>
        <taxon>Clostridium</taxon>
    </lineage>
</organism>
<gene>
    <name evidence="4" type="ORF">CAETHG_2611</name>
</gene>
<keyword evidence="5" id="KW-1185">Reference proteome</keyword>
<feature type="domain" description="Glycosyl transferase family 1" evidence="1">
    <location>
        <begin position="597"/>
        <end position="760"/>
    </location>
</feature>
<dbReference type="InterPro" id="IPR028098">
    <property type="entry name" value="Glyco_trans_4-like_N"/>
</dbReference>
<feature type="domain" description="Glycosyltransferase 2-like" evidence="2">
    <location>
        <begin position="54"/>
        <end position="214"/>
    </location>
</feature>
<dbReference type="InterPro" id="IPR001296">
    <property type="entry name" value="Glyco_trans_1"/>
</dbReference>
<feature type="domain" description="Glycosyltransferase subfamily 4-like N-terminal" evidence="3">
    <location>
        <begin position="473"/>
        <end position="575"/>
    </location>
</feature>
<dbReference type="InterPro" id="IPR001173">
    <property type="entry name" value="Glyco_trans_2-like"/>
</dbReference>
<dbReference type="CDD" id="cd03801">
    <property type="entry name" value="GT4_PimA-like"/>
    <property type="match status" value="1"/>
</dbReference>
<evidence type="ECO:0000313" key="4">
    <source>
        <dbReference type="EMBL" id="AGY76820.1"/>
    </source>
</evidence>
<dbReference type="Gene3D" id="3.90.550.10">
    <property type="entry name" value="Spore Coat Polysaccharide Biosynthesis Protein SpsA, Chain A"/>
    <property type="match status" value="1"/>
</dbReference>
<dbReference type="EMBL" id="CP006763">
    <property type="protein sequence ID" value="AGY76820.1"/>
    <property type="molecule type" value="Genomic_DNA"/>
</dbReference>
<keyword evidence="4" id="KW-0808">Transferase</keyword>
<dbReference type="RefSeq" id="WP_023162730.1">
    <property type="nucleotide sequence ID" value="NC_022592.1"/>
</dbReference>
<evidence type="ECO:0000259" key="3">
    <source>
        <dbReference type="Pfam" id="PF13439"/>
    </source>
</evidence>
<evidence type="ECO:0000313" key="5">
    <source>
        <dbReference type="Proteomes" id="UP000017590"/>
    </source>
</evidence>
<dbReference type="EC" id="2.4.-.-" evidence="4"/>
<dbReference type="Gene3D" id="3.40.50.2000">
    <property type="entry name" value="Glycogen Phosphorylase B"/>
    <property type="match status" value="2"/>
</dbReference>
<keyword evidence="4" id="KW-0328">Glycosyltransferase</keyword>
<accession>A0ABM5NWQ7</accession>
<sequence>MNKTVKLLLKKVLKKILKNKYNYYKLKLKSLFYKTKQKCISNRKIMIKEKPLVSIVMAVYNREKFVGDAIKSVIDQSYENIELIVINDGSSDNSEKVIKSFNDTRIKYFYKKNSGQLDTLKFGFSKVNGDYVTRVDSDDMLQKYAIEIYVNSMLKNEQAKFAYSNLLEIDEEGNIIRENKINSFNNGKEVLRSVYKNFCSVIPDQSFWKKDYLRHVINNYIIGNVPFYIDNILDTKFVCINKSLYYYRLHNSNFVSNLKNFELVIDGIIKTIDIIVRKYNFEDYMNIDKNLSIQEGYELISERFLKEAKKYVSGIFGKFNFRKEDKIFLPFLQEANYWLKRSLKGNNFSKKQLNIKNTINEITGKNLEIGNYNIKNKRVLIVSTDNPNGGHSVGGKHIHLYLLQKGFEKIGVIHYLSTCNNNFDVYRNINDLCKKYNLDISKLKSSPDIEFLYRIYDYESQLENDIEIKIKYNYISYINCHDAISTIAAFNILEKLNLHIPIITTLHGYLTYENVDYGGIVENSYIYNFFLEYEKKAYKVSSKIITVDTRIKEYVLKICNLIKYDNIVVIKNAIDDINFSPIEENHRKLLVKKYGFNQSLVFVPRRLVPKNGVKYAVQAINYCIKKGFDDLQLVIAGDGIEREQIERYIKKNNIEKYFVLLGDITHDKILDYFKMSKVVLIPSVPSNNVQEATSLSALEGMACGKVTIATNIGGLKEIIKEDYNGYLSKPRDLEEMSEKIIKALKLNSKNYNYIVSNARKEIVKNHGYINHCKEFLQVYDSCVN</sequence>
<dbReference type="Proteomes" id="UP000017590">
    <property type="component" value="Chromosome"/>
</dbReference>
<dbReference type="PANTHER" id="PTHR12526">
    <property type="entry name" value="GLYCOSYLTRANSFERASE"/>
    <property type="match status" value="1"/>
</dbReference>
<evidence type="ECO:0000259" key="2">
    <source>
        <dbReference type="Pfam" id="PF00535"/>
    </source>
</evidence>
<proteinExistence type="predicted"/>
<dbReference type="Pfam" id="PF13439">
    <property type="entry name" value="Glyco_transf_4"/>
    <property type="match status" value="1"/>
</dbReference>
<reference evidence="5" key="1">
    <citation type="journal article" date="2014" name="Biotechnol. Biofuels">
        <title>Comparison of single-molecule sequencing and hybrid approaches for finishing the genome of Clostridium autoethanogenum and analysis of CRISPR systems in industrial relevant Clostridia.</title>
        <authorList>
            <person name="Brown S.D."/>
            <person name="Nagaraju S."/>
            <person name="Utturkar S."/>
            <person name="De Tissera S."/>
            <person name="Segovia S."/>
            <person name="Mitchell W."/>
            <person name="Land M.L."/>
            <person name="Dassanayake A."/>
            <person name="Kopke M."/>
        </authorList>
    </citation>
    <scope>NUCLEOTIDE SEQUENCE [LARGE SCALE GENOMIC DNA]</scope>
    <source>
        <strain evidence="5">DSM 10061</strain>
    </source>
</reference>
<dbReference type="GO" id="GO:0016757">
    <property type="term" value="F:glycosyltransferase activity"/>
    <property type="evidence" value="ECO:0007669"/>
    <property type="project" value="UniProtKB-KW"/>
</dbReference>